<dbReference type="PROSITE" id="PS50983">
    <property type="entry name" value="FE_B12_PBP"/>
    <property type="match status" value="1"/>
</dbReference>
<dbReference type="PANTHER" id="PTHR30535:SF34">
    <property type="entry name" value="MOLYBDATE-BINDING PROTEIN MOLA"/>
    <property type="match status" value="1"/>
</dbReference>
<dbReference type="Pfam" id="PF01497">
    <property type="entry name" value="Peripla_BP_2"/>
    <property type="match status" value="1"/>
</dbReference>
<dbReference type="EMBL" id="PXZM01000035">
    <property type="protein sequence ID" value="PSJ92168.1"/>
    <property type="molecule type" value="Genomic_DNA"/>
</dbReference>
<evidence type="ECO:0000256" key="1">
    <source>
        <dbReference type="ARBA" id="ARBA00008814"/>
    </source>
</evidence>
<dbReference type="PROSITE" id="PS51257">
    <property type="entry name" value="PROKAR_LIPOPROTEIN"/>
    <property type="match status" value="1"/>
</dbReference>
<dbReference type="SUPFAM" id="SSF53807">
    <property type="entry name" value="Helical backbone' metal receptor"/>
    <property type="match status" value="1"/>
</dbReference>
<reference evidence="3 4" key="1">
    <citation type="submission" date="2018-03" db="EMBL/GenBank/DDBJ databases">
        <title>Brevisbacillus phylogenomics.</title>
        <authorList>
            <person name="Dunlap C."/>
        </authorList>
    </citation>
    <scope>NUCLEOTIDE SEQUENCE [LARGE SCALE GENOMIC DNA]</scope>
    <source>
        <strain evidence="3 4">NRRL NRS-1210</strain>
    </source>
</reference>
<dbReference type="RefSeq" id="WP_106840567.1">
    <property type="nucleotide sequence ID" value="NZ_JARMEZ010000049.1"/>
</dbReference>
<dbReference type="Gene3D" id="3.40.50.1980">
    <property type="entry name" value="Nitrogenase molybdenum iron protein domain"/>
    <property type="match status" value="2"/>
</dbReference>
<comment type="similarity">
    <text evidence="1">Belongs to the bacterial solute-binding protein 8 family.</text>
</comment>
<gene>
    <name evidence="3" type="ORF">C7R93_20550</name>
</gene>
<evidence type="ECO:0000313" key="3">
    <source>
        <dbReference type="EMBL" id="PSJ92168.1"/>
    </source>
</evidence>
<protein>
    <submittedName>
        <fullName evidence="3">ABC transporter substrate-binding protein</fullName>
    </submittedName>
</protein>
<dbReference type="InterPro" id="IPR002491">
    <property type="entry name" value="ABC_transptr_periplasmic_BD"/>
</dbReference>
<dbReference type="Proteomes" id="UP000240419">
    <property type="component" value="Unassembled WGS sequence"/>
</dbReference>
<sequence>MNKKKRFTISLMMLLGVVWVAGCGSVQDQSEQSRINTTTQSTQQQYPLTVSVDGKEVTIPKKPERIAALSLDAAEVVLELVEPDRMTVVPKSINNSSLAYRTEEGSKVKNKIAGATSLDPEQILSYEADLLIMTKLHDKEKEANTLLQQSGIPIITLESWSTLDVIMSNILMIGKATGEASQAEEIVVDMKERAEKVKKAIDGTNKPSVLVISPLGPGTGPYLMGASNISYDLVRLAGAKHAADSLGLNRTTKATIEQIIKADPEYILLVEWQEGKADDMNDIMQAPGWSTLQAVKNDQVKRMPAKKLLNPNRYSIDTLEEIAQWLHPDRF</sequence>
<dbReference type="InterPro" id="IPR050902">
    <property type="entry name" value="ABC_Transporter_SBP"/>
</dbReference>
<feature type="domain" description="Fe/B12 periplasmic-binding" evidence="2">
    <location>
        <begin position="65"/>
        <end position="330"/>
    </location>
</feature>
<dbReference type="OrthoDB" id="9797850at2"/>
<comment type="caution">
    <text evidence="3">The sequence shown here is derived from an EMBL/GenBank/DDBJ whole genome shotgun (WGS) entry which is preliminary data.</text>
</comment>
<accession>A0A2P7UYW3</accession>
<name>A0A2P7UYW3_9BACL</name>
<dbReference type="PANTHER" id="PTHR30535">
    <property type="entry name" value="VITAMIN B12-BINDING PROTEIN"/>
    <property type="match status" value="1"/>
</dbReference>
<keyword evidence="4" id="KW-1185">Reference proteome</keyword>
<organism evidence="3 4">
    <name type="scientific">Brevibacillus fortis</name>
    <dbReference type="NCBI Taxonomy" id="2126352"/>
    <lineage>
        <taxon>Bacteria</taxon>
        <taxon>Bacillati</taxon>
        <taxon>Bacillota</taxon>
        <taxon>Bacilli</taxon>
        <taxon>Bacillales</taxon>
        <taxon>Paenibacillaceae</taxon>
        <taxon>Brevibacillus</taxon>
    </lineage>
</organism>
<dbReference type="AlphaFoldDB" id="A0A2P7UYW3"/>
<evidence type="ECO:0000313" key="4">
    <source>
        <dbReference type="Proteomes" id="UP000240419"/>
    </source>
</evidence>
<proteinExistence type="inferred from homology"/>
<evidence type="ECO:0000259" key="2">
    <source>
        <dbReference type="PROSITE" id="PS50983"/>
    </source>
</evidence>